<dbReference type="PANTHER" id="PTHR33337:SF40">
    <property type="entry name" value="CENP-V_GFA DOMAIN-CONTAINING PROTEIN-RELATED"/>
    <property type="match status" value="1"/>
</dbReference>
<evidence type="ECO:0000256" key="4">
    <source>
        <dbReference type="ARBA" id="ARBA00023239"/>
    </source>
</evidence>
<comment type="similarity">
    <text evidence="1">Belongs to the Gfa family.</text>
</comment>
<dbReference type="AlphaFoldDB" id="A0A2M8WMR3"/>
<evidence type="ECO:0000256" key="3">
    <source>
        <dbReference type="ARBA" id="ARBA00022833"/>
    </source>
</evidence>
<keyword evidence="4" id="KW-0456">Lyase</keyword>
<evidence type="ECO:0000313" key="7">
    <source>
        <dbReference type="Proteomes" id="UP000228531"/>
    </source>
</evidence>
<accession>A0A2M8WMR3</accession>
<dbReference type="InterPro" id="IPR011057">
    <property type="entry name" value="Mss4-like_sf"/>
</dbReference>
<dbReference type="EMBL" id="PGTY01000001">
    <property type="protein sequence ID" value="PJI92227.1"/>
    <property type="molecule type" value="Genomic_DNA"/>
</dbReference>
<evidence type="ECO:0000256" key="2">
    <source>
        <dbReference type="ARBA" id="ARBA00022723"/>
    </source>
</evidence>
<keyword evidence="3" id="KW-0862">Zinc</keyword>
<proteinExistence type="inferred from homology"/>
<dbReference type="SUPFAM" id="SSF51316">
    <property type="entry name" value="Mss4-like"/>
    <property type="match status" value="1"/>
</dbReference>
<reference evidence="6 7" key="1">
    <citation type="submission" date="2017-11" db="EMBL/GenBank/DDBJ databases">
        <title>Genomic Encyclopedia of Archaeal and Bacterial Type Strains, Phase II (KMG-II): From Individual Species to Whole Genera.</title>
        <authorList>
            <person name="Goeker M."/>
        </authorList>
    </citation>
    <scope>NUCLEOTIDE SEQUENCE [LARGE SCALE GENOMIC DNA]</scope>
    <source>
        <strain evidence="6 7">DSM 29128</strain>
    </source>
</reference>
<dbReference type="PANTHER" id="PTHR33337">
    <property type="entry name" value="GFA DOMAIN-CONTAINING PROTEIN"/>
    <property type="match status" value="1"/>
</dbReference>
<dbReference type="RefSeq" id="WP_211095327.1">
    <property type="nucleotide sequence ID" value="NZ_PGTY01000001.1"/>
</dbReference>
<dbReference type="GO" id="GO:0016846">
    <property type="term" value="F:carbon-sulfur lyase activity"/>
    <property type="evidence" value="ECO:0007669"/>
    <property type="project" value="InterPro"/>
</dbReference>
<dbReference type="GO" id="GO:0046872">
    <property type="term" value="F:metal ion binding"/>
    <property type="evidence" value="ECO:0007669"/>
    <property type="project" value="UniProtKB-KW"/>
</dbReference>
<sequence length="96" mass="10328">MKITGGCHCGKITYEGEINLENVVICHCTDCQSLSGSAFRTVAMTERGAFKFLTGEPKTYVKTGDSGKKREQTFCGDCGSPIYSTSVGEGSKTIWS</sequence>
<dbReference type="InterPro" id="IPR006913">
    <property type="entry name" value="CENP-V/GFA"/>
</dbReference>
<dbReference type="Gene3D" id="3.90.1590.10">
    <property type="entry name" value="glutathione-dependent formaldehyde- activating enzyme (gfa)"/>
    <property type="match status" value="1"/>
</dbReference>
<evidence type="ECO:0000259" key="5">
    <source>
        <dbReference type="PROSITE" id="PS51891"/>
    </source>
</evidence>
<comment type="caution">
    <text evidence="6">The sequence shown here is derived from an EMBL/GenBank/DDBJ whole genome shotgun (WGS) entry which is preliminary data.</text>
</comment>
<feature type="domain" description="CENP-V/GFA" evidence="5">
    <location>
        <begin position="3"/>
        <end position="96"/>
    </location>
</feature>
<dbReference type="PROSITE" id="PS51891">
    <property type="entry name" value="CENP_V_GFA"/>
    <property type="match status" value="1"/>
</dbReference>
<keyword evidence="7" id="KW-1185">Reference proteome</keyword>
<protein>
    <submittedName>
        <fullName evidence="6">Glutathione-dependent formaldehyde-activating enzyme</fullName>
    </submittedName>
</protein>
<dbReference type="Proteomes" id="UP000228531">
    <property type="component" value="Unassembled WGS sequence"/>
</dbReference>
<evidence type="ECO:0000313" key="6">
    <source>
        <dbReference type="EMBL" id="PJI92227.1"/>
    </source>
</evidence>
<evidence type="ECO:0000256" key="1">
    <source>
        <dbReference type="ARBA" id="ARBA00005495"/>
    </source>
</evidence>
<gene>
    <name evidence="6" type="ORF">BC777_1072</name>
</gene>
<keyword evidence="2" id="KW-0479">Metal-binding</keyword>
<organism evidence="6 7">
    <name type="scientific">Yoonia maricola</name>
    <dbReference type="NCBI Taxonomy" id="420999"/>
    <lineage>
        <taxon>Bacteria</taxon>
        <taxon>Pseudomonadati</taxon>
        <taxon>Pseudomonadota</taxon>
        <taxon>Alphaproteobacteria</taxon>
        <taxon>Rhodobacterales</taxon>
        <taxon>Paracoccaceae</taxon>
        <taxon>Yoonia</taxon>
    </lineage>
</organism>
<dbReference type="Pfam" id="PF04828">
    <property type="entry name" value="GFA"/>
    <property type="match status" value="1"/>
</dbReference>
<name>A0A2M8WMR3_9RHOB</name>